<dbReference type="GO" id="GO:0044611">
    <property type="term" value="C:nuclear pore inner ring"/>
    <property type="evidence" value="ECO:0007669"/>
    <property type="project" value="TreeGrafter"/>
</dbReference>
<keyword evidence="4" id="KW-0653">Protein transport</keyword>
<name>A0A4T0G7T7_WALIC</name>
<evidence type="ECO:0000256" key="2">
    <source>
        <dbReference type="ARBA" id="ARBA00022448"/>
    </source>
</evidence>
<dbReference type="GO" id="GO:0006606">
    <property type="term" value="P:protein import into nucleus"/>
    <property type="evidence" value="ECO:0007669"/>
    <property type="project" value="TreeGrafter"/>
</dbReference>
<evidence type="ECO:0000256" key="4">
    <source>
        <dbReference type="ARBA" id="ARBA00022927"/>
    </source>
</evidence>
<dbReference type="InterPro" id="IPR048883">
    <property type="entry name" value="Nup188_N-subdom_III"/>
</dbReference>
<feature type="region of interest" description="Disordered" evidence="8">
    <location>
        <begin position="977"/>
        <end position="1000"/>
    </location>
</feature>
<evidence type="ECO:0000259" key="9">
    <source>
        <dbReference type="Pfam" id="PF21093"/>
    </source>
</evidence>
<accession>A0A4T0G7T7</accession>
<evidence type="ECO:0000256" key="6">
    <source>
        <dbReference type="ARBA" id="ARBA00023132"/>
    </source>
</evidence>
<feature type="compositionally biased region" description="Basic and acidic residues" evidence="8">
    <location>
        <begin position="892"/>
        <end position="902"/>
    </location>
</feature>
<dbReference type="EMBL" id="SPOF01000046">
    <property type="protein sequence ID" value="TIB09107.1"/>
    <property type="molecule type" value="Genomic_DNA"/>
</dbReference>
<organism evidence="10 11">
    <name type="scientific">Wallemia ichthyophaga</name>
    <dbReference type="NCBI Taxonomy" id="245174"/>
    <lineage>
        <taxon>Eukaryota</taxon>
        <taxon>Fungi</taxon>
        <taxon>Dikarya</taxon>
        <taxon>Basidiomycota</taxon>
        <taxon>Wallemiomycotina</taxon>
        <taxon>Wallemiomycetes</taxon>
        <taxon>Wallemiales</taxon>
        <taxon>Wallemiaceae</taxon>
        <taxon>Wallemia</taxon>
    </lineage>
</organism>
<sequence length="1832" mass="197342">MESDNLNLNNLLELDEFDENILNLLINNLSTSLSSHSPSNSNDPLLITQLLITHFYNSNPPSDTHFNQLLSLRLSRSDDSPLTHHLTILVIEMFNVESLSYSVDHGSSIAHLNHPDNIIDLHNSILQRVNDPSILLTWSYTLSKITHAIQSYSSPLPSSFSALRDLLLPTHHPQPLYQLLYSHLLHPSFNLFQKLSSFSLSPTFQRPSTYNQLAYRSIFKGLLDATLSIVHPSFISDFDGLVNSFSSLLSSSSTPISAPLAHQFWLQYDSKLPASLIIDIARGRWPLDFFSLLNLLISLSGVSPSSTPTQDHQLLLQASHASERVFLYFSSLPSYTTLFDASSHNDESDPLIRIANHVSNLPGLHSPLPLHSIGRQLSPLNLQPPAVISWDVPVSGWNVVGTLLSDWLSARSNTRGSSTAPLFQQNDELYDTAVLSSLNLIGGVLSGNPDIAPLLVEHIGGSAERDSGRGEGLDLVAVLFATIDKCLSALPTVGRRNGNQANKQTLTNIVSASLDILSSLLQSYPGRVWTFLRGSTSLFTPSSPVVMHERTSGVYGMTLSLLRLLHALFTETQQSTLTSTPAFTRLKGGVLERAVAWSVADVYAVHASWRYVHLADKLAVGGILTRLYADIVADRITLPSLNNLVGKCLLKDANASTLTPIVGVVAGGADTVDRLAQAGRNQDAALAEDLLECTLRLAHILLVSEDEGEGESEGEVEVESEDTPRKPGSLLRRVFFDRSVARAAGASVRREEREKEKERGISGHTQTQELELELELVDMLAVYIASKHSTLAIRLQSTRLLTALCAYTLPSSSLAGFFADPHSTVRGLVDIVADPYADDQLRGHVWALCAAIVATQPGLATLLLTGQSVGAAARELIHERSRQSVAASTSAKDMENRDNTKDNLKLNLGEKELQKTALDIASENVEIWPQLYDAAPALLSAVLHFLDTVWLHLDGHLSAVAGLRSDERFWGQIGDVGEKDAGRVPPTHTHDTESLIDGDDGDTSAYTASTSATALSVAVAAYAHRRSASAAALSIISSDRRRVAGETAAGAGANASASAHCTARLAANLGQLVDAAMVNSFDTPLHSTTRSSIQLAFDGLDLSQYHNHLHTHMHTLTHTHNAVTHFGSEYVFNTALLKVKLDGFVASAGDPGDLDGDGAGEAAVDGDLVHATMEHIMQLNLDWSIVDAQIAFTRSVVGFVEKACASISGNDSNGSSGSDTPAALCAIRAAGEAASESRQGSVMVGVHAERLTLILKLLELGLKKRRGADTHTHADKFNPAQLIIDVERMVNLPSMPVVDSCRGNLTPPFHTQAMQIVFLTMHAAAQVDITKEKSRQVGSACRDLLATVITCMATSLEAAKDGGTTSSDEEFDLLVMTFMAIVKNPLAPNVAYWLPLLVEADVVRLSLDVFSKIPVNAAPQPTSDVAANAMAADAMDIMDEGMAEDDVDAQITSRPPFLQAVVDLHLILASFPPAAERLALDGLVAAYASSTLAGLAEQGAVLSCDPAYMATRNPWHTAWCRMLSVLTALIHVLGGSSQLIDVEIIGFIQLSGAQLAGVLSWNTETPFNLATVEELRLTVGLFASIANSEHYAQTTSYGHRSQPSKAVLHAFNLRAMHLLQQLTYGLTHPHLVLQLVEPLTAHERERLHGGEREFSDGLLDALVALTQDVLLGLTSSLDCLAVLTRQRPEWPAESYALVQPNANINMGEMASVGTLLDLASYCIDNLKSGQKESHGEETGRAKCVLEATLVLTATQMAMWTKVGGAGYSSLNRSSTPSSTSTSSSATLKRDISGALAEDFNAVVDRSKSVLNATERRLPVIIGSFMERVVVNG</sequence>
<keyword evidence="7" id="KW-0539">Nucleus</keyword>
<dbReference type="GO" id="GO:0006405">
    <property type="term" value="P:RNA export from nucleus"/>
    <property type="evidence" value="ECO:0007669"/>
    <property type="project" value="TreeGrafter"/>
</dbReference>
<dbReference type="InterPro" id="IPR044840">
    <property type="entry name" value="Nup188"/>
</dbReference>
<comment type="subcellular location">
    <subcellularLocation>
        <location evidence="1">Nucleus</location>
        <location evidence="1">Nuclear pore complex</location>
    </subcellularLocation>
</comment>
<evidence type="ECO:0000256" key="8">
    <source>
        <dbReference type="SAM" id="MobiDB-lite"/>
    </source>
</evidence>
<dbReference type="PANTHER" id="PTHR31431:SF1">
    <property type="entry name" value="NUCLEOPORIN NUP188"/>
    <property type="match status" value="1"/>
</dbReference>
<protein>
    <recommendedName>
        <fullName evidence="9">Nucleoporin Nup188 N-terminal subdomain III domain-containing protein</fullName>
    </recommendedName>
</protein>
<feature type="region of interest" description="Disordered" evidence="8">
    <location>
        <begin position="883"/>
        <end position="902"/>
    </location>
</feature>
<dbReference type="Pfam" id="PF21093">
    <property type="entry name" value="Nup188_N-subdom_III"/>
    <property type="match status" value="1"/>
</dbReference>
<keyword evidence="5" id="KW-0811">Translocation</keyword>
<evidence type="ECO:0000256" key="1">
    <source>
        <dbReference type="ARBA" id="ARBA00004567"/>
    </source>
</evidence>
<evidence type="ECO:0000256" key="7">
    <source>
        <dbReference type="ARBA" id="ARBA00023242"/>
    </source>
</evidence>
<proteinExistence type="predicted"/>
<feature type="compositionally biased region" description="Acidic residues" evidence="8">
    <location>
        <begin position="706"/>
        <end position="721"/>
    </location>
</feature>
<feature type="domain" description="Nucleoporin Nup188 N-terminal subdomain III" evidence="9">
    <location>
        <begin position="507"/>
        <end position="634"/>
    </location>
</feature>
<dbReference type="PANTHER" id="PTHR31431">
    <property type="entry name" value="NUCLEOPORIN NUP188 HOMOLOG"/>
    <property type="match status" value="1"/>
</dbReference>
<keyword evidence="6" id="KW-0906">Nuclear pore complex</keyword>
<dbReference type="Proteomes" id="UP000306954">
    <property type="component" value="Unassembled WGS sequence"/>
</dbReference>
<dbReference type="GO" id="GO:0017056">
    <property type="term" value="F:structural constituent of nuclear pore"/>
    <property type="evidence" value="ECO:0007669"/>
    <property type="project" value="InterPro"/>
</dbReference>
<dbReference type="Gene3D" id="1.25.10.70">
    <property type="match status" value="1"/>
</dbReference>
<keyword evidence="3" id="KW-0509">mRNA transport</keyword>
<evidence type="ECO:0000256" key="5">
    <source>
        <dbReference type="ARBA" id="ARBA00023010"/>
    </source>
</evidence>
<dbReference type="GO" id="GO:0051028">
    <property type="term" value="P:mRNA transport"/>
    <property type="evidence" value="ECO:0007669"/>
    <property type="project" value="UniProtKB-KW"/>
</dbReference>
<feature type="compositionally biased region" description="Basic and acidic residues" evidence="8">
    <location>
        <begin position="977"/>
        <end position="993"/>
    </location>
</feature>
<keyword evidence="2" id="KW-0813">Transport</keyword>
<reference evidence="10 11" key="1">
    <citation type="submission" date="2019-03" db="EMBL/GenBank/DDBJ databases">
        <title>Sequencing 23 genomes of Wallemia ichthyophaga.</title>
        <authorList>
            <person name="Gostincar C."/>
        </authorList>
    </citation>
    <scope>NUCLEOTIDE SEQUENCE [LARGE SCALE GENOMIC DNA]</scope>
    <source>
        <strain evidence="10 11">EXF-8621</strain>
    </source>
</reference>
<evidence type="ECO:0000313" key="11">
    <source>
        <dbReference type="Proteomes" id="UP000306954"/>
    </source>
</evidence>
<feature type="region of interest" description="Disordered" evidence="8">
    <location>
        <begin position="706"/>
        <end position="725"/>
    </location>
</feature>
<comment type="caution">
    <text evidence="10">The sequence shown here is derived from an EMBL/GenBank/DDBJ whole genome shotgun (WGS) entry which is preliminary data.</text>
</comment>
<evidence type="ECO:0000313" key="10">
    <source>
        <dbReference type="EMBL" id="TIB09107.1"/>
    </source>
</evidence>
<evidence type="ECO:0000256" key="3">
    <source>
        <dbReference type="ARBA" id="ARBA00022816"/>
    </source>
</evidence>
<gene>
    <name evidence="10" type="ORF">E3P90_03402</name>
</gene>